<organism evidence="3">
    <name type="scientific">Guillardia theta (strain CCMP2712)</name>
    <name type="common">Cryptophyte</name>
    <dbReference type="NCBI Taxonomy" id="905079"/>
    <lineage>
        <taxon>Eukaryota</taxon>
        <taxon>Cryptophyceae</taxon>
        <taxon>Pyrenomonadales</taxon>
        <taxon>Geminigeraceae</taxon>
        <taxon>Guillardia</taxon>
    </lineage>
</organism>
<dbReference type="Proteomes" id="UP000011087">
    <property type="component" value="Unassembled WGS sequence"/>
</dbReference>
<dbReference type="AlphaFoldDB" id="L1K431"/>
<evidence type="ECO:0000313" key="5">
    <source>
        <dbReference type="Proteomes" id="UP000011087"/>
    </source>
</evidence>
<dbReference type="KEGG" id="gtt:GUITHDRAFT_149734"/>
<reference evidence="4" key="3">
    <citation type="submission" date="2016-03" db="UniProtKB">
        <authorList>
            <consortium name="EnsemblProtists"/>
        </authorList>
    </citation>
    <scope>IDENTIFICATION</scope>
</reference>
<sequence>MRYIAVALAFLAVCHAAIPHESQQKKADEKTPPRHNHRQAATLYMAIIEPKYPKKVTFPLSDEDDLKFHAARDALMEHVRGEADQYDLNDHAVKAKLRGKTLTNQDQVQQHMIKAVQDGMTMQEARIGMIIAQFEDLPKDKQEAALQKAKEHRDRIPAGTREKVMQRMADRNREEREQLNGMATPDAKTEWVQKRYQPSKRLPPTLQ</sequence>
<evidence type="ECO:0000313" key="3">
    <source>
        <dbReference type="EMBL" id="EKX55230.1"/>
    </source>
</evidence>
<gene>
    <name evidence="3" type="ORF">GUITHDRAFT_149734</name>
</gene>
<evidence type="ECO:0000256" key="1">
    <source>
        <dbReference type="SAM" id="MobiDB-lite"/>
    </source>
</evidence>
<accession>L1K431</accession>
<evidence type="ECO:0000313" key="4">
    <source>
        <dbReference type="EnsemblProtists" id="EKX55230"/>
    </source>
</evidence>
<keyword evidence="5" id="KW-1185">Reference proteome</keyword>
<dbReference type="EMBL" id="JH992965">
    <property type="protein sequence ID" value="EKX55230.1"/>
    <property type="molecule type" value="Genomic_DNA"/>
</dbReference>
<feature type="region of interest" description="Disordered" evidence="1">
    <location>
        <begin position="149"/>
        <end position="207"/>
    </location>
</feature>
<feature type="chain" id="PRO_5008772180" evidence="2">
    <location>
        <begin position="17"/>
        <end position="207"/>
    </location>
</feature>
<reference evidence="3 5" key="1">
    <citation type="journal article" date="2012" name="Nature">
        <title>Algal genomes reveal evolutionary mosaicism and the fate of nucleomorphs.</title>
        <authorList>
            <consortium name="DOE Joint Genome Institute"/>
            <person name="Curtis B.A."/>
            <person name="Tanifuji G."/>
            <person name="Burki F."/>
            <person name="Gruber A."/>
            <person name="Irimia M."/>
            <person name="Maruyama S."/>
            <person name="Arias M.C."/>
            <person name="Ball S.G."/>
            <person name="Gile G.H."/>
            <person name="Hirakawa Y."/>
            <person name="Hopkins J.F."/>
            <person name="Kuo A."/>
            <person name="Rensing S.A."/>
            <person name="Schmutz J."/>
            <person name="Symeonidi A."/>
            <person name="Elias M."/>
            <person name="Eveleigh R.J."/>
            <person name="Herman E.K."/>
            <person name="Klute M.J."/>
            <person name="Nakayama T."/>
            <person name="Obornik M."/>
            <person name="Reyes-Prieto A."/>
            <person name="Armbrust E.V."/>
            <person name="Aves S.J."/>
            <person name="Beiko R.G."/>
            <person name="Coutinho P."/>
            <person name="Dacks J.B."/>
            <person name="Durnford D.G."/>
            <person name="Fast N.M."/>
            <person name="Green B.R."/>
            <person name="Grisdale C.J."/>
            <person name="Hempel F."/>
            <person name="Henrissat B."/>
            <person name="Hoppner M.P."/>
            <person name="Ishida K."/>
            <person name="Kim E."/>
            <person name="Koreny L."/>
            <person name="Kroth P.G."/>
            <person name="Liu Y."/>
            <person name="Malik S.B."/>
            <person name="Maier U.G."/>
            <person name="McRose D."/>
            <person name="Mock T."/>
            <person name="Neilson J.A."/>
            <person name="Onodera N.T."/>
            <person name="Poole A.M."/>
            <person name="Pritham E.J."/>
            <person name="Richards T.A."/>
            <person name="Rocap G."/>
            <person name="Roy S.W."/>
            <person name="Sarai C."/>
            <person name="Schaack S."/>
            <person name="Shirato S."/>
            <person name="Slamovits C.H."/>
            <person name="Spencer D.F."/>
            <person name="Suzuki S."/>
            <person name="Worden A.Z."/>
            <person name="Zauner S."/>
            <person name="Barry K."/>
            <person name="Bell C."/>
            <person name="Bharti A.K."/>
            <person name="Crow J.A."/>
            <person name="Grimwood J."/>
            <person name="Kramer R."/>
            <person name="Lindquist E."/>
            <person name="Lucas S."/>
            <person name="Salamov A."/>
            <person name="McFadden G.I."/>
            <person name="Lane C.E."/>
            <person name="Keeling P.J."/>
            <person name="Gray M.W."/>
            <person name="Grigoriev I.V."/>
            <person name="Archibald J.M."/>
        </authorList>
    </citation>
    <scope>NUCLEOTIDE SEQUENCE</scope>
    <source>
        <strain evidence="3 5">CCMP2712</strain>
    </source>
</reference>
<dbReference type="RefSeq" id="XP_005842210.1">
    <property type="nucleotide sequence ID" value="XM_005842153.1"/>
</dbReference>
<reference evidence="5" key="2">
    <citation type="submission" date="2012-11" db="EMBL/GenBank/DDBJ databases">
        <authorList>
            <person name="Kuo A."/>
            <person name="Curtis B.A."/>
            <person name="Tanifuji G."/>
            <person name="Burki F."/>
            <person name="Gruber A."/>
            <person name="Irimia M."/>
            <person name="Maruyama S."/>
            <person name="Arias M.C."/>
            <person name="Ball S.G."/>
            <person name="Gile G.H."/>
            <person name="Hirakawa Y."/>
            <person name="Hopkins J.F."/>
            <person name="Rensing S.A."/>
            <person name="Schmutz J."/>
            <person name="Symeonidi A."/>
            <person name="Elias M."/>
            <person name="Eveleigh R.J."/>
            <person name="Herman E.K."/>
            <person name="Klute M.J."/>
            <person name="Nakayama T."/>
            <person name="Obornik M."/>
            <person name="Reyes-Prieto A."/>
            <person name="Armbrust E.V."/>
            <person name="Aves S.J."/>
            <person name="Beiko R.G."/>
            <person name="Coutinho P."/>
            <person name="Dacks J.B."/>
            <person name="Durnford D.G."/>
            <person name="Fast N.M."/>
            <person name="Green B.R."/>
            <person name="Grisdale C."/>
            <person name="Hempe F."/>
            <person name="Henrissat B."/>
            <person name="Hoppner M.P."/>
            <person name="Ishida K.-I."/>
            <person name="Kim E."/>
            <person name="Koreny L."/>
            <person name="Kroth P.G."/>
            <person name="Liu Y."/>
            <person name="Malik S.-B."/>
            <person name="Maier U.G."/>
            <person name="McRose D."/>
            <person name="Mock T."/>
            <person name="Neilson J.A."/>
            <person name="Onodera N.T."/>
            <person name="Poole A.M."/>
            <person name="Pritham E.J."/>
            <person name="Richards T.A."/>
            <person name="Rocap G."/>
            <person name="Roy S.W."/>
            <person name="Sarai C."/>
            <person name="Schaack S."/>
            <person name="Shirato S."/>
            <person name="Slamovits C.H."/>
            <person name="Spencer D.F."/>
            <person name="Suzuki S."/>
            <person name="Worden A.Z."/>
            <person name="Zauner S."/>
            <person name="Barry K."/>
            <person name="Bell C."/>
            <person name="Bharti A.K."/>
            <person name="Crow J.A."/>
            <person name="Grimwood J."/>
            <person name="Kramer R."/>
            <person name="Lindquist E."/>
            <person name="Lucas S."/>
            <person name="Salamov A."/>
            <person name="McFadden G.I."/>
            <person name="Lane C.E."/>
            <person name="Keeling P.J."/>
            <person name="Gray M.W."/>
            <person name="Grigoriev I.V."/>
            <person name="Archibald J.M."/>
        </authorList>
    </citation>
    <scope>NUCLEOTIDE SEQUENCE</scope>
    <source>
        <strain evidence="5">CCMP2712</strain>
    </source>
</reference>
<dbReference type="EnsemblProtists" id="EKX55230">
    <property type="protein sequence ID" value="EKX55230"/>
    <property type="gene ID" value="GUITHDRAFT_149734"/>
</dbReference>
<feature type="signal peptide" evidence="2">
    <location>
        <begin position="1"/>
        <end position="16"/>
    </location>
</feature>
<dbReference type="HOGENOM" id="CLU_1328545_0_0_1"/>
<keyword evidence="2" id="KW-0732">Signal</keyword>
<dbReference type="GeneID" id="17311842"/>
<proteinExistence type="predicted"/>
<dbReference type="PaxDb" id="55529-EKX55230"/>
<evidence type="ECO:0000256" key="2">
    <source>
        <dbReference type="SAM" id="SignalP"/>
    </source>
</evidence>
<name>L1K431_GUITC</name>
<feature type="compositionally biased region" description="Basic and acidic residues" evidence="1">
    <location>
        <begin position="149"/>
        <end position="178"/>
    </location>
</feature>
<protein>
    <submittedName>
        <fullName evidence="3 4">Uncharacterized protein</fullName>
    </submittedName>
</protein>